<dbReference type="PANTHER" id="PTHR38788:SF3">
    <property type="entry name" value="CLR5 DOMAIN-CONTAINING PROTEIN"/>
    <property type="match status" value="1"/>
</dbReference>
<proteinExistence type="predicted"/>
<protein>
    <recommendedName>
        <fullName evidence="2">Clr5 domain-containing protein</fullName>
    </recommendedName>
</protein>
<feature type="compositionally biased region" description="Low complexity" evidence="1">
    <location>
        <begin position="70"/>
        <end position="79"/>
    </location>
</feature>
<feature type="domain" description="Clr5" evidence="2">
    <location>
        <begin position="112"/>
        <end position="162"/>
    </location>
</feature>
<evidence type="ECO:0000313" key="4">
    <source>
        <dbReference type="Proteomes" id="UP001583177"/>
    </source>
</evidence>
<accession>A0ABR3WCV5</accession>
<dbReference type="Pfam" id="PF14420">
    <property type="entry name" value="Clr5"/>
    <property type="match status" value="1"/>
</dbReference>
<evidence type="ECO:0000259" key="2">
    <source>
        <dbReference type="Pfam" id="PF14420"/>
    </source>
</evidence>
<keyword evidence="4" id="KW-1185">Reference proteome</keyword>
<dbReference type="EMBL" id="JAWRVE010000103">
    <property type="protein sequence ID" value="KAL1858847.1"/>
    <property type="molecule type" value="Genomic_DNA"/>
</dbReference>
<feature type="compositionally biased region" description="Basic and acidic residues" evidence="1">
    <location>
        <begin position="258"/>
        <end position="267"/>
    </location>
</feature>
<dbReference type="PANTHER" id="PTHR38788">
    <property type="entry name" value="CLR5 DOMAIN-CONTAINING PROTEIN"/>
    <property type="match status" value="1"/>
</dbReference>
<sequence>MEQSLPSPSETCSDWSSGLSDCGPSSSSSSTVCTTTSTGLLDFYRMSDPDFGRQTRRHQQHRIPVALVPSSTTTTSSSTQAVPSRSPPDTPDRELKAQSLLNSTSRRRYATEGDWRRHKDKISSLYRTKRLKDVIAVMEGQYQFFATERMYKARFKEWGLQKNVTATEVHKLMQKVEEEQQRRRSPSASGGRAGDERVVLDVGEDLDVRRIQKYMKRKPVGLGKLRPASKRSLEVIKALSVDNGKGGAGRGKVSIPKVKLEQQDQQRTHKSPPQSLTLQWPQCAELPGEIVGLLQAFIDNRFDCPYPFTPTPTLTFAPLSPSSWQPQVHNDPNLVDPCTPPFEEVSRQDEAMLDFVLKFRFAHILLDDGLAGEGMQTLNASLDSLAFYVQQAQNASPFDTRPATWVSLWALSAALEMTSDFKHIRKLAVHLLFQRMMAVFTGYQPTLAEMLRQMSVLGVRGLVAMLKLTRHSISRALLSGAEYQRAFGTYSRTVDIAESSLSPGDKLQSLQMLANDPIVHDTPALGAWMETRIALSVPGASSPKAPSPWHAQGQTLMVDVLGLMTGRIEWHKAAGNWQVAHQLESRCASVAQTVWGGYSDNATPTSAEDIEILRSTEQMASSLAPLEPSMLHMALPEVTFKMSHLMSEASGWEQEQGQGQQRVQVPSHCESLSMPVWSALDTSRWQVDDSFASGCGMYDDGPY</sequence>
<feature type="region of interest" description="Disordered" evidence="1">
    <location>
        <begin position="1"/>
        <end position="34"/>
    </location>
</feature>
<evidence type="ECO:0000313" key="3">
    <source>
        <dbReference type="EMBL" id="KAL1858847.1"/>
    </source>
</evidence>
<evidence type="ECO:0000256" key="1">
    <source>
        <dbReference type="SAM" id="MobiDB-lite"/>
    </source>
</evidence>
<feature type="region of interest" description="Disordered" evidence="1">
    <location>
        <begin position="46"/>
        <end position="94"/>
    </location>
</feature>
<dbReference type="Proteomes" id="UP001583177">
    <property type="component" value="Unassembled WGS sequence"/>
</dbReference>
<comment type="caution">
    <text evidence="3">The sequence shown here is derived from an EMBL/GenBank/DDBJ whole genome shotgun (WGS) entry which is preliminary data.</text>
</comment>
<dbReference type="InterPro" id="IPR025676">
    <property type="entry name" value="Clr5_dom"/>
</dbReference>
<feature type="region of interest" description="Disordered" evidence="1">
    <location>
        <begin position="175"/>
        <end position="196"/>
    </location>
</feature>
<organism evidence="3 4">
    <name type="scientific">Diaporthe australafricana</name>
    <dbReference type="NCBI Taxonomy" id="127596"/>
    <lineage>
        <taxon>Eukaryota</taxon>
        <taxon>Fungi</taxon>
        <taxon>Dikarya</taxon>
        <taxon>Ascomycota</taxon>
        <taxon>Pezizomycotina</taxon>
        <taxon>Sordariomycetes</taxon>
        <taxon>Sordariomycetidae</taxon>
        <taxon>Diaporthales</taxon>
        <taxon>Diaporthaceae</taxon>
        <taxon>Diaporthe</taxon>
    </lineage>
</organism>
<name>A0ABR3WCV5_9PEZI</name>
<feature type="region of interest" description="Disordered" evidence="1">
    <location>
        <begin position="244"/>
        <end position="276"/>
    </location>
</feature>
<reference evidence="3 4" key="1">
    <citation type="journal article" date="2024" name="IMA Fungus">
        <title>IMA Genome - F19 : A genome assembly and annotation guide to empower mycologists, including annotated draft genome sequences of Ceratocystis pirilliformis, Diaporthe australafricana, Fusarium ophioides, Paecilomyces lecythidis, and Sporothrix stenoceras.</title>
        <authorList>
            <person name="Aylward J."/>
            <person name="Wilson A.M."/>
            <person name="Visagie C.M."/>
            <person name="Spraker J."/>
            <person name="Barnes I."/>
            <person name="Buitendag C."/>
            <person name="Ceriani C."/>
            <person name="Del Mar Angel L."/>
            <person name="du Plessis D."/>
            <person name="Fuchs T."/>
            <person name="Gasser K."/>
            <person name="Kramer D."/>
            <person name="Li W."/>
            <person name="Munsamy K."/>
            <person name="Piso A."/>
            <person name="Price J.L."/>
            <person name="Sonnekus B."/>
            <person name="Thomas C."/>
            <person name="van der Nest A."/>
            <person name="van Dijk A."/>
            <person name="van Heerden A."/>
            <person name="van Vuuren N."/>
            <person name="Yilmaz N."/>
            <person name="Duong T.A."/>
            <person name="van der Merwe N.A."/>
            <person name="Wingfield M.J."/>
            <person name="Wingfield B.D."/>
        </authorList>
    </citation>
    <scope>NUCLEOTIDE SEQUENCE [LARGE SCALE GENOMIC DNA]</scope>
    <source>
        <strain evidence="3 4">CMW 18300</strain>
    </source>
</reference>
<gene>
    <name evidence="3" type="ORF">Daus18300_009845</name>
</gene>
<feature type="compositionally biased region" description="Polar residues" evidence="1">
    <location>
        <begin position="1"/>
        <end position="15"/>
    </location>
</feature>
<feature type="compositionally biased region" description="Low complexity" evidence="1">
    <location>
        <begin position="16"/>
        <end position="34"/>
    </location>
</feature>